<sequence length="137" mass="14879">GEGSDRGEGSVLRSAPAQSSTAHSPPLPQDARAFARDLRQHGSDAEQQLWFLLRDRRLGGFKFRRQHPLPPYTLDFYCHDACLCVEVDGGQHADDVTRDVQRDAALAAAGVRTLRVWADAVLREPEGGAGGDLECAA</sequence>
<dbReference type="CDD" id="cd01038">
    <property type="entry name" value="Endonuclease_DUF559"/>
    <property type="match status" value="1"/>
</dbReference>
<reference evidence="3" key="2">
    <citation type="journal article" date="2014" name="ISME J.">
        <title>Microbial stratification in low pH oxic and suboxic macroscopic growths along an acid mine drainage.</title>
        <authorList>
            <person name="Mendez-Garcia C."/>
            <person name="Mesa V."/>
            <person name="Sprenger R.R."/>
            <person name="Richter M."/>
            <person name="Diez M.S."/>
            <person name="Solano J."/>
            <person name="Bargiela R."/>
            <person name="Golyshina O.V."/>
            <person name="Manteca A."/>
            <person name="Ramos J.L."/>
            <person name="Gallego J.R."/>
            <person name="Llorente I."/>
            <person name="Martins Dos Santos V.A."/>
            <person name="Jensen O.N."/>
            <person name="Pelaez A.I."/>
            <person name="Sanchez J."/>
            <person name="Ferrer M."/>
        </authorList>
    </citation>
    <scope>NUCLEOTIDE SEQUENCE</scope>
</reference>
<dbReference type="SUPFAM" id="SSF52980">
    <property type="entry name" value="Restriction endonuclease-like"/>
    <property type="match status" value="1"/>
</dbReference>
<name>T1CGM3_9ZZZZ</name>
<dbReference type="Gene3D" id="3.40.960.10">
    <property type="entry name" value="VSR Endonuclease"/>
    <property type="match status" value="1"/>
</dbReference>
<gene>
    <name evidence="3" type="ORF">B1B_06318</name>
</gene>
<feature type="non-terminal residue" evidence="3">
    <location>
        <position position="1"/>
    </location>
</feature>
<comment type="caution">
    <text evidence="3">The sequence shown here is derived from an EMBL/GenBank/DDBJ whole genome shotgun (WGS) entry which is preliminary data.</text>
</comment>
<evidence type="ECO:0000313" key="3">
    <source>
        <dbReference type="EMBL" id="EQD65509.1"/>
    </source>
</evidence>
<proteinExistence type="predicted"/>
<feature type="region of interest" description="Disordered" evidence="1">
    <location>
        <begin position="1"/>
        <end position="40"/>
    </location>
</feature>
<dbReference type="AlphaFoldDB" id="T1CGM3"/>
<dbReference type="InterPro" id="IPR011335">
    <property type="entry name" value="Restrct_endonuc-II-like"/>
</dbReference>
<evidence type="ECO:0000259" key="2">
    <source>
        <dbReference type="Pfam" id="PF04480"/>
    </source>
</evidence>
<accession>T1CGM3</accession>
<dbReference type="InterPro" id="IPR047216">
    <property type="entry name" value="Endonuclease_DUF559_bact"/>
</dbReference>
<reference evidence="3" key="1">
    <citation type="submission" date="2013-08" db="EMBL/GenBank/DDBJ databases">
        <authorList>
            <person name="Mendez C."/>
            <person name="Richter M."/>
            <person name="Ferrer M."/>
            <person name="Sanchez J."/>
        </authorList>
    </citation>
    <scope>NUCLEOTIDE SEQUENCE</scope>
</reference>
<organism evidence="3">
    <name type="scientific">mine drainage metagenome</name>
    <dbReference type="NCBI Taxonomy" id="410659"/>
    <lineage>
        <taxon>unclassified sequences</taxon>
        <taxon>metagenomes</taxon>
        <taxon>ecological metagenomes</taxon>
    </lineage>
</organism>
<feature type="domain" description="DUF559" evidence="2">
    <location>
        <begin position="31"/>
        <end position="127"/>
    </location>
</feature>
<dbReference type="PANTHER" id="PTHR38590">
    <property type="entry name" value="BLL0828 PROTEIN"/>
    <property type="match status" value="1"/>
</dbReference>
<dbReference type="InterPro" id="IPR007569">
    <property type="entry name" value="DUF559"/>
</dbReference>
<dbReference type="Pfam" id="PF04480">
    <property type="entry name" value="DUF559"/>
    <property type="match status" value="1"/>
</dbReference>
<evidence type="ECO:0000256" key="1">
    <source>
        <dbReference type="SAM" id="MobiDB-lite"/>
    </source>
</evidence>
<dbReference type="EMBL" id="AUZY01004014">
    <property type="protein sequence ID" value="EQD65509.1"/>
    <property type="molecule type" value="Genomic_DNA"/>
</dbReference>
<protein>
    <submittedName>
        <fullName evidence="3">Protein containing DUF559</fullName>
    </submittedName>
</protein>
<dbReference type="PANTHER" id="PTHR38590:SF1">
    <property type="entry name" value="BLL0828 PROTEIN"/>
    <property type="match status" value="1"/>
</dbReference>